<dbReference type="EMBL" id="CP118606">
    <property type="protein sequence ID" value="WEF20518.1"/>
    <property type="molecule type" value="Genomic_DNA"/>
</dbReference>
<evidence type="ECO:0000313" key="5">
    <source>
        <dbReference type="Proteomes" id="UP001214756"/>
    </source>
</evidence>
<dbReference type="Pfam" id="PF17802">
    <property type="entry name" value="SpaA"/>
    <property type="match status" value="1"/>
</dbReference>
<feature type="domain" description="DUF7927" evidence="3">
    <location>
        <begin position="608"/>
        <end position="725"/>
    </location>
</feature>
<gene>
    <name evidence="4" type="ORF">PWF71_14675</name>
</gene>
<dbReference type="RefSeq" id="WP_275093036.1">
    <property type="nucleotide sequence ID" value="NZ_CP118606.1"/>
</dbReference>
<keyword evidence="1" id="KW-1133">Transmembrane helix</keyword>
<dbReference type="InterPro" id="IPR057687">
    <property type="entry name" value="DUF7927"/>
</dbReference>
<organism evidence="4 5">
    <name type="scientific">Microbacterium maritypicum</name>
    <name type="common">Microbacterium liquefaciens</name>
    <dbReference type="NCBI Taxonomy" id="33918"/>
    <lineage>
        <taxon>Bacteria</taxon>
        <taxon>Bacillati</taxon>
        <taxon>Actinomycetota</taxon>
        <taxon>Actinomycetes</taxon>
        <taxon>Micrococcales</taxon>
        <taxon>Microbacteriaceae</taxon>
        <taxon>Microbacterium</taxon>
    </lineage>
</organism>
<evidence type="ECO:0000256" key="1">
    <source>
        <dbReference type="SAM" id="Phobius"/>
    </source>
</evidence>
<evidence type="ECO:0000259" key="3">
    <source>
        <dbReference type="Pfam" id="PF25549"/>
    </source>
</evidence>
<sequence length="902" mass="93686">MTDSSTHIAPEGARLRVRVPRRGRFAAVAVALLLAIGLGAAGAVTTAAPASAETNPTGTTIREPQKFYAYTTQGQNLDVTFTRTTSSTIPTLLRITSPAGVTTFCSIGTASGSSCSRLNLTSPTAGVWEVYFYANDDSVSLGFHTWNIQVQQGMNNLSGRVWSYRYLMYNSNPATFDLWYLSPLGYKYKATHTDFFGVDSVFEANQFGNVYTDTCTSAYRSIEIAKGGPYYDPAFTNKSQDCGTPYAIFFQAPGAGLPVSAVDAFGTTHVLNLPPVAPSVAGLAFTPDAPNTRAGQFTFTATAALGTSTLLIDADGDGQYGGPLDRSIPVGIASDGTQSYAFDGLDGAGNPLPVSVEMSAYLTVNKAGEIHVLSVDVESRQGISMTALNGPNNGTSTFYWNDSFLQSEQRLPCRPGLLDATAGVDTSGGPRHTWNCFGQPGLNPNDGIGGAWGDARSIDDWMFHTVDVRTNTVIVPAMSTYTVEKTSDPASGDTVSPGDEVTYTVTVTQSGPDAVDASLSDELSNVLDDAALVGTVTSSIGAATLNGASLEWSGTVPAGQVATITYTVKVKDRGGLAEDGDYILGNVVTSDGCVTAADCETTHPVGSYTVAKSVDPASGADVQAGDTVTYTVTVTQVGAGAVTGASLEDDLSDVLDDATWNDDLSASSSTASFDATPETLAWSGDLTVGQQVTITYSVTVTSLGTEADTLANVVTSDGCDTGACETENPVIPKIVTIQVLKIGEDSTGEIVPMDGSQWAIYSGATGGTAVIASLSGAGSTGLFEATTLTAGNTYWLEETKALPGFQLLAQRVQFTADVDGQVQLAQGTSSNVTVTHADGVSTIRVQDVPQFALPTTGGTGTTWIYLTGGGIVLAALLVLAAVHVSKRRPVAQMQTASHPEAD</sequence>
<dbReference type="Gene3D" id="2.60.40.10">
    <property type="entry name" value="Immunoglobulins"/>
    <property type="match status" value="1"/>
</dbReference>
<dbReference type="InterPro" id="IPR013783">
    <property type="entry name" value="Ig-like_fold"/>
</dbReference>
<feature type="domain" description="SpaA-like prealbumin fold" evidence="2">
    <location>
        <begin position="752"/>
        <end position="823"/>
    </location>
</feature>
<keyword evidence="1" id="KW-0472">Membrane</keyword>
<keyword evidence="1" id="KW-0812">Transmembrane</keyword>
<evidence type="ECO:0000259" key="2">
    <source>
        <dbReference type="Pfam" id="PF17802"/>
    </source>
</evidence>
<dbReference type="AlphaFoldDB" id="A0AAJ5VA81"/>
<protein>
    <submittedName>
        <fullName evidence="4">SpaA isopeptide-forming pilin-related protein</fullName>
    </submittedName>
</protein>
<dbReference type="NCBIfam" id="TIGR01167">
    <property type="entry name" value="LPXTG_anchor"/>
    <property type="match status" value="1"/>
</dbReference>
<dbReference type="Pfam" id="PF25549">
    <property type="entry name" value="DUF7927"/>
    <property type="match status" value="2"/>
</dbReference>
<dbReference type="Proteomes" id="UP001214756">
    <property type="component" value="Chromosome"/>
</dbReference>
<proteinExistence type="predicted"/>
<feature type="domain" description="DUF7927" evidence="3">
    <location>
        <begin position="481"/>
        <end position="602"/>
    </location>
</feature>
<name>A0AAJ5VA81_MICMQ</name>
<dbReference type="InterPro" id="IPR047589">
    <property type="entry name" value="DUF11_rpt"/>
</dbReference>
<reference evidence="4" key="1">
    <citation type="submission" date="2023-02" db="EMBL/GenBank/DDBJ databases">
        <title>Genome sequence of Microbacterium liquefaciens B1075.</title>
        <authorList>
            <person name="Cao J."/>
            <person name="Li X."/>
        </authorList>
    </citation>
    <scope>NUCLEOTIDE SEQUENCE</scope>
    <source>
        <strain evidence="4">B1075</strain>
    </source>
</reference>
<evidence type="ECO:0000313" key="4">
    <source>
        <dbReference type="EMBL" id="WEF20518.1"/>
    </source>
</evidence>
<accession>A0AAJ5VA81</accession>
<dbReference type="NCBIfam" id="TIGR01451">
    <property type="entry name" value="B_ant_repeat"/>
    <property type="match status" value="2"/>
</dbReference>
<dbReference type="InterPro" id="IPR041033">
    <property type="entry name" value="SpaA_PFL_dom_1"/>
</dbReference>
<feature type="transmembrane region" description="Helical" evidence="1">
    <location>
        <begin position="863"/>
        <end position="884"/>
    </location>
</feature>
<dbReference type="GO" id="GO:0005975">
    <property type="term" value="P:carbohydrate metabolic process"/>
    <property type="evidence" value="ECO:0007669"/>
    <property type="project" value="UniProtKB-ARBA"/>
</dbReference>